<dbReference type="HAMAP" id="MF_00344">
    <property type="entry name" value="GMP_synthase"/>
    <property type="match status" value="1"/>
</dbReference>
<gene>
    <name evidence="11" type="primary">guaA</name>
    <name evidence="14" type="ORF">SAMN05444141_101525</name>
</gene>
<dbReference type="Pfam" id="PF00117">
    <property type="entry name" value="GATase"/>
    <property type="match status" value="1"/>
</dbReference>
<protein>
    <recommendedName>
        <fullName evidence="4 11">GMP synthase [glutamine-hydrolyzing]</fullName>
        <ecNumber evidence="3 11">6.3.5.2</ecNumber>
    </recommendedName>
    <alternativeName>
        <fullName evidence="11">GMP synthetase</fullName>
    </alternativeName>
    <alternativeName>
        <fullName evidence="11">Glutamine amidotransferase</fullName>
    </alternativeName>
</protein>
<comment type="catalytic activity">
    <reaction evidence="11">
        <text>XMP + L-glutamine + ATP + H2O = GMP + L-glutamate + AMP + diphosphate + 2 H(+)</text>
        <dbReference type="Rhea" id="RHEA:11680"/>
        <dbReference type="ChEBI" id="CHEBI:15377"/>
        <dbReference type="ChEBI" id="CHEBI:15378"/>
        <dbReference type="ChEBI" id="CHEBI:29985"/>
        <dbReference type="ChEBI" id="CHEBI:30616"/>
        <dbReference type="ChEBI" id="CHEBI:33019"/>
        <dbReference type="ChEBI" id="CHEBI:57464"/>
        <dbReference type="ChEBI" id="CHEBI:58115"/>
        <dbReference type="ChEBI" id="CHEBI:58359"/>
        <dbReference type="ChEBI" id="CHEBI:456215"/>
        <dbReference type="EC" id="6.3.5.2"/>
    </reaction>
</comment>
<evidence type="ECO:0000256" key="4">
    <source>
        <dbReference type="ARBA" id="ARBA00021562"/>
    </source>
</evidence>
<evidence type="ECO:0000259" key="13">
    <source>
        <dbReference type="PROSITE" id="PS51553"/>
    </source>
</evidence>
<dbReference type="NCBIfam" id="TIGR00888">
    <property type="entry name" value="guaA_Nterm"/>
    <property type="match status" value="1"/>
</dbReference>
<evidence type="ECO:0000256" key="6">
    <source>
        <dbReference type="ARBA" id="ARBA00022741"/>
    </source>
</evidence>
<dbReference type="PRINTS" id="PR00097">
    <property type="entry name" value="ANTSNTHASEII"/>
</dbReference>
<feature type="active site" evidence="11">
    <location>
        <position position="173"/>
    </location>
</feature>
<dbReference type="PRINTS" id="PR00096">
    <property type="entry name" value="GATASE"/>
</dbReference>
<accession>A0A1I6XZ35</accession>
<dbReference type="SUPFAM" id="SSF54810">
    <property type="entry name" value="GMP synthetase C-terminal dimerisation domain"/>
    <property type="match status" value="1"/>
</dbReference>
<feature type="active site" evidence="11">
    <location>
        <position position="171"/>
    </location>
</feature>
<dbReference type="GO" id="GO:0005524">
    <property type="term" value="F:ATP binding"/>
    <property type="evidence" value="ECO:0007669"/>
    <property type="project" value="UniProtKB-UniRule"/>
</dbReference>
<keyword evidence="9 11" id="KW-0067">ATP-binding</keyword>
<evidence type="ECO:0000313" key="14">
    <source>
        <dbReference type="EMBL" id="SFT43353.1"/>
    </source>
</evidence>
<evidence type="ECO:0000256" key="1">
    <source>
        <dbReference type="ARBA" id="ARBA00002332"/>
    </source>
</evidence>
<dbReference type="SUPFAM" id="SSF52402">
    <property type="entry name" value="Adenine nucleotide alpha hydrolases-like"/>
    <property type="match status" value="1"/>
</dbReference>
<dbReference type="InterPro" id="IPR022310">
    <property type="entry name" value="NAD/GMP_synthase"/>
</dbReference>
<proteinExistence type="inferred from homology"/>
<dbReference type="InterPro" id="IPR004739">
    <property type="entry name" value="GMP_synth_GATase"/>
</dbReference>
<dbReference type="AlphaFoldDB" id="A0A1I6XZ35"/>
<dbReference type="Proteomes" id="UP000183371">
    <property type="component" value="Unassembled WGS sequence"/>
</dbReference>
<dbReference type="EMBL" id="FPBD01000001">
    <property type="protein sequence ID" value="SFT43353.1"/>
    <property type="molecule type" value="Genomic_DNA"/>
</dbReference>
<dbReference type="RefSeq" id="WP_054782617.1">
    <property type="nucleotide sequence ID" value="NZ_FPBD01000001.1"/>
</dbReference>
<evidence type="ECO:0000256" key="10">
    <source>
        <dbReference type="ARBA" id="ARBA00022962"/>
    </source>
</evidence>
<dbReference type="Gene3D" id="3.40.50.880">
    <property type="match status" value="1"/>
</dbReference>
<keyword evidence="10 11" id="KW-0315">Glutamine amidotransferase</keyword>
<dbReference type="FunFam" id="3.40.50.880:FF:000001">
    <property type="entry name" value="GMP synthase [glutamine-hydrolyzing]"/>
    <property type="match status" value="1"/>
</dbReference>
<evidence type="ECO:0000256" key="8">
    <source>
        <dbReference type="ARBA" id="ARBA00022755"/>
    </source>
</evidence>
<dbReference type="EC" id="6.3.5.2" evidence="3 11"/>
<evidence type="ECO:0000256" key="2">
    <source>
        <dbReference type="ARBA" id="ARBA00005153"/>
    </source>
</evidence>
<evidence type="ECO:0000256" key="9">
    <source>
        <dbReference type="ARBA" id="ARBA00022840"/>
    </source>
</evidence>
<dbReference type="NCBIfam" id="NF000848">
    <property type="entry name" value="PRK00074.1"/>
    <property type="match status" value="1"/>
</dbReference>
<keyword evidence="5 11" id="KW-0436">Ligase</keyword>
<dbReference type="InterPro" id="IPR001674">
    <property type="entry name" value="GMP_synth_C"/>
</dbReference>
<comment type="function">
    <text evidence="1 11">Catalyzes the synthesis of GMP from XMP.</text>
</comment>
<dbReference type="GO" id="GO:0005829">
    <property type="term" value="C:cytosol"/>
    <property type="evidence" value="ECO:0007669"/>
    <property type="project" value="TreeGrafter"/>
</dbReference>
<sequence length="515" mass="56438">MTDRILIIDFGSQVTQLIARRVRESGVYSEIVPFQSAEAAFKEMNPKAVILSGGPASTTEMGSPRAPQIVFEAGIPVLGICYGQQTMCAQLGGEVATSDHKEFGRAFVSVEKSSALFEGCWEQGSKHQVWMSHGDRVVSLPEGFEVIGTSEGAPFAAIADEKRHFYAVQFHPEVVHTPDGAKLIENFTHKIAGCSGDWTMAEYRQQAIQAIRDQVGDGKVICGLSGGVDSSVAAVLIHEAIGDQLTCIYVDHGLMRLGETEQVVSMFRDHYNIPLVHVDASDLFIGQLEGESDPEVKRKTIGKLFIEVFEEEAKKLGGADFLAQGTLYPDVIESVSFTGGPSVTIKSHHNVGGLPERMNMQLVEPLRELFKDEVRDLGRELGLPDSFIGRHPFPGPGLAIRCPGGITREKLDILRQADAIYLDEIRKAGLYDAIWQAFAVLLPVQTVGVMGDGRTYEFVCALRAVTSVDGMTADFYHYDMEFLGRAATRIINEVRGINRVVYDVTSKPPGTIEWE</sequence>
<dbReference type="InterPro" id="IPR017926">
    <property type="entry name" value="GATASE"/>
</dbReference>
<dbReference type="SUPFAM" id="SSF52317">
    <property type="entry name" value="Class I glutamine amidotransferase-like"/>
    <property type="match status" value="1"/>
</dbReference>
<dbReference type="PROSITE" id="PS51553">
    <property type="entry name" value="GMPS_ATP_PPASE"/>
    <property type="match status" value="1"/>
</dbReference>
<dbReference type="FunFam" id="3.30.300.10:FF:000002">
    <property type="entry name" value="GMP synthase [glutamine-hydrolyzing]"/>
    <property type="match status" value="1"/>
</dbReference>
<evidence type="ECO:0000256" key="5">
    <source>
        <dbReference type="ARBA" id="ARBA00022598"/>
    </source>
</evidence>
<comment type="pathway">
    <text evidence="2 11">Purine metabolism; GMP biosynthesis; GMP from XMP (L-Gln route): step 1/1.</text>
</comment>
<feature type="binding site" evidence="12">
    <location>
        <begin position="225"/>
        <end position="231"/>
    </location>
    <ligand>
        <name>ATP</name>
        <dbReference type="ChEBI" id="CHEBI:30616"/>
    </ligand>
</feature>
<dbReference type="Pfam" id="PF02540">
    <property type="entry name" value="NAD_synthase"/>
    <property type="match status" value="1"/>
</dbReference>
<reference evidence="15" key="1">
    <citation type="submission" date="2016-10" db="EMBL/GenBank/DDBJ databases">
        <authorList>
            <person name="Varghese N."/>
            <person name="Submissions S."/>
        </authorList>
    </citation>
    <scope>NUCLEOTIDE SEQUENCE [LARGE SCALE GENOMIC DNA]</scope>
    <source>
        <strain evidence="15">DSM 17465</strain>
    </source>
</reference>
<dbReference type="InterPro" id="IPR014729">
    <property type="entry name" value="Rossmann-like_a/b/a_fold"/>
</dbReference>
<dbReference type="CDD" id="cd01742">
    <property type="entry name" value="GATase1_GMP_Synthase"/>
    <property type="match status" value="1"/>
</dbReference>
<dbReference type="CDD" id="cd01997">
    <property type="entry name" value="GMP_synthase_C"/>
    <property type="match status" value="1"/>
</dbReference>
<evidence type="ECO:0000256" key="12">
    <source>
        <dbReference type="PROSITE-ProRule" id="PRU00886"/>
    </source>
</evidence>
<keyword evidence="15" id="KW-1185">Reference proteome</keyword>
<name>A0A1I6XZ35_9HYPH</name>
<dbReference type="Gene3D" id="3.30.300.10">
    <property type="match status" value="1"/>
</dbReference>
<dbReference type="GO" id="GO:0003921">
    <property type="term" value="F:GMP synthase activity"/>
    <property type="evidence" value="ECO:0007669"/>
    <property type="project" value="InterPro"/>
</dbReference>
<keyword evidence="8 11" id="KW-0658">Purine biosynthesis</keyword>
<dbReference type="PROSITE" id="PS51273">
    <property type="entry name" value="GATASE_TYPE_1"/>
    <property type="match status" value="1"/>
</dbReference>
<evidence type="ECO:0000256" key="11">
    <source>
        <dbReference type="HAMAP-Rule" id="MF_00344"/>
    </source>
</evidence>
<dbReference type="InterPro" id="IPR025777">
    <property type="entry name" value="GMPS_ATP_PPase_dom"/>
</dbReference>
<organism evidence="14 15">
    <name type="scientific">Pseudovibrio denitrificans</name>
    <dbReference type="NCBI Taxonomy" id="258256"/>
    <lineage>
        <taxon>Bacteria</taxon>
        <taxon>Pseudomonadati</taxon>
        <taxon>Pseudomonadota</taxon>
        <taxon>Alphaproteobacteria</taxon>
        <taxon>Hyphomicrobiales</taxon>
        <taxon>Stappiaceae</taxon>
        <taxon>Pseudovibrio</taxon>
    </lineage>
</organism>
<feature type="domain" description="GMPS ATP-PPase" evidence="13">
    <location>
        <begin position="198"/>
        <end position="390"/>
    </location>
</feature>
<dbReference type="NCBIfam" id="TIGR00884">
    <property type="entry name" value="guaA_Cterm"/>
    <property type="match status" value="1"/>
</dbReference>
<evidence type="ECO:0000313" key="15">
    <source>
        <dbReference type="Proteomes" id="UP000183371"/>
    </source>
</evidence>
<feature type="active site" description="Nucleophile" evidence="11">
    <location>
        <position position="81"/>
    </location>
</feature>
<dbReference type="Gene3D" id="3.40.50.620">
    <property type="entry name" value="HUPs"/>
    <property type="match status" value="1"/>
</dbReference>
<dbReference type="PANTHER" id="PTHR11922">
    <property type="entry name" value="GMP SYNTHASE-RELATED"/>
    <property type="match status" value="1"/>
</dbReference>
<dbReference type="UniPathway" id="UPA00189">
    <property type="reaction ID" value="UER00296"/>
</dbReference>
<evidence type="ECO:0000256" key="3">
    <source>
        <dbReference type="ARBA" id="ARBA00012746"/>
    </source>
</evidence>
<dbReference type="FunFam" id="3.40.50.620:FF:000001">
    <property type="entry name" value="GMP synthase [glutamine-hydrolyzing]"/>
    <property type="match status" value="1"/>
</dbReference>
<keyword evidence="7 11" id="KW-0332">GMP biosynthesis</keyword>
<dbReference type="InterPro" id="IPR029062">
    <property type="entry name" value="Class_I_gatase-like"/>
</dbReference>
<evidence type="ECO:0000256" key="7">
    <source>
        <dbReference type="ARBA" id="ARBA00022749"/>
    </source>
</evidence>
<keyword evidence="6 11" id="KW-0547">Nucleotide-binding</keyword>
<dbReference type="Pfam" id="PF00958">
    <property type="entry name" value="GMP_synt_C"/>
    <property type="match status" value="1"/>
</dbReference>
<dbReference type="PANTHER" id="PTHR11922:SF2">
    <property type="entry name" value="GMP SYNTHASE [GLUTAMINE-HYDROLYZING]"/>
    <property type="match status" value="1"/>
</dbReference>
<comment type="subunit">
    <text evidence="11">Homodimer.</text>
</comment>
<dbReference type="InterPro" id="IPR022955">
    <property type="entry name" value="GMP_synthase"/>
</dbReference>